<dbReference type="CDD" id="cd05018">
    <property type="entry name" value="CoxG"/>
    <property type="match status" value="1"/>
</dbReference>
<dbReference type="InterPro" id="IPR010419">
    <property type="entry name" value="CO_DH_gsu"/>
</dbReference>
<comment type="caution">
    <text evidence="2">The sequence shown here is derived from an EMBL/GenBank/DDBJ whole genome shotgun (WGS) entry which is preliminary data.</text>
</comment>
<feature type="transmembrane region" description="Helical" evidence="1">
    <location>
        <begin position="209"/>
        <end position="228"/>
    </location>
</feature>
<name>A0A8B2NRG3_9HYPH</name>
<keyword evidence="1" id="KW-1133">Transmembrane helix</keyword>
<evidence type="ECO:0000313" key="2">
    <source>
        <dbReference type="EMBL" id="RAH98826.1"/>
    </source>
</evidence>
<proteinExistence type="predicted"/>
<sequence>MELTGEHRIPAPRQVVWEALHDPEILRECITGCQSLDMAEDGTMKAKVTAKVGPVKATFDADVEIVNENAPVSYTLQGEGKGGVAGFAKGKADVTLTEDGADTILAYSAEAKIGGKLAQLGSRLVDSTAKKYASDFFTCLSAKVGAGAAPAEAASETTVEAVAPSEAPAPAPAAAAPPAAAPTAAIAPTSIPDEAAIEVQAAQGKGPTFLWAAVVLAAVVVAALAYFYS</sequence>
<dbReference type="SUPFAM" id="SSF55961">
    <property type="entry name" value="Bet v1-like"/>
    <property type="match status" value="1"/>
</dbReference>
<dbReference type="PANTHER" id="PTHR38588">
    <property type="entry name" value="BLL0334 PROTEIN"/>
    <property type="match status" value="1"/>
</dbReference>
<dbReference type="InterPro" id="IPR023393">
    <property type="entry name" value="START-like_dom_sf"/>
</dbReference>
<dbReference type="PANTHER" id="PTHR38588:SF1">
    <property type="entry name" value="BLL0334 PROTEIN"/>
    <property type="match status" value="1"/>
</dbReference>
<accession>A0A8B2NRG3</accession>
<gene>
    <name evidence="2" type="ORF">DLJ53_24640</name>
</gene>
<dbReference type="Proteomes" id="UP000249590">
    <property type="component" value="Unassembled WGS sequence"/>
</dbReference>
<evidence type="ECO:0000313" key="3">
    <source>
        <dbReference type="Proteomes" id="UP000249590"/>
    </source>
</evidence>
<keyword evidence="3" id="KW-1185">Reference proteome</keyword>
<dbReference type="OrthoDB" id="9787428at2"/>
<keyword evidence="1" id="KW-0472">Membrane</keyword>
<protein>
    <submittedName>
        <fullName evidence="2">Carbon monoxide dehydrogenase</fullName>
    </submittedName>
</protein>
<dbReference type="EMBL" id="QHHQ01000006">
    <property type="protein sequence ID" value="RAH98826.1"/>
    <property type="molecule type" value="Genomic_DNA"/>
</dbReference>
<dbReference type="RefSeq" id="WP_111350214.1">
    <property type="nucleotide sequence ID" value="NZ_QHHQ01000006.1"/>
</dbReference>
<evidence type="ECO:0000256" key="1">
    <source>
        <dbReference type="SAM" id="Phobius"/>
    </source>
</evidence>
<organism evidence="2 3">
    <name type="scientific">Acuticoccus sediminis</name>
    <dbReference type="NCBI Taxonomy" id="2184697"/>
    <lineage>
        <taxon>Bacteria</taxon>
        <taxon>Pseudomonadati</taxon>
        <taxon>Pseudomonadota</taxon>
        <taxon>Alphaproteobacteria</taxon>
        <taxon>Hyphomicrobiales</taxon>
        <taxon>Amorphaceae</taxon>
        <taxon>Acuticoccus</taxon>
    </lineage>
</organism>
<keyword evidence="1" id="KW-0812">Transmembrane</keyword>
<dbReference type="Gene3D" id="3.30.530.20">
    <property type="match status" value="1"/>
</dbReference>
<reference evidence="2 3" key="1">
    <citation type="submission" date="2018-05" db="EMBL/GenBank/DDBJ databases">
        <title>Acuticoccus sediminis sp. nov., isolated from deep-sea sediment of Indian Ocean.</title>
        <authorList>
            <person name="Liu X."/>
            <person name="Lai Q."/>
            <person name="Du Y."/>
            <person name="Sun F."/>
            <person name="Zhang X."/>
            <person name="Wang S."/>
            <person name="Shao Z."/>
        </authorList>
    </citation>
    <scope>NUCLEOTIDE SEQUENCE [LARGE SCALE GENOMIC DNA]</scope>
    <source>
        <strain evidence="2 3">PTG4-2</strain>
    </source>
</reference>
<dbReference type="Pfam" id="PF06240">
    <property type="entry name" value="COXG"/>
    <property type="match status" value="1"/>
</dbReference>
<dbReference type="AlphaFoldDB" id="A0A8B2NRG3"/>